<dbReference type="Gene3D" id="3.90.1720.10">
    <property type="entry name" value="endopeptidase domain like (from Nostoc punctiforme)"/>
    <property type="match status" value="1"/>
</dbReference>
<evidence type="ECO:0000256" key="3">
    <source>
        <dbReference type="ARBA" id="ARBA00022801"/>
    </source>
</evidence>
<protein>
    <submittedName>
        <fullName evidence="7">Cell wall-associated NlpC family hydrolase</fullName>
    </submittedName>
</protein>
<gene>
    <name evidence="7" type="ORF">JOC48_000349</name>
</gene>
<evidence type="ECO:0000256" key="4">
    <source>
        <dbReference type="ARBA" id="ARBA00022807"/>
    </source>
</evidence>
<keyword evidence="2" id="KW-0645">Protease</keyword>
<dbReference type="InterPro" id="IPR002477">
    <property type="entry name" value="Peptidoglycan-bd-like"/>
</dbReference>
<keyword evidence="3 7" id="KW-0378">Hydrolase</keyword>
<accession>A0ABS2MW06</accession>
<dbReference type="GO" id="GO:0016787">
    <property type="term" value="F:hydrolase activity"/>
    <property type="evidence" value="ECO:0007669"/>
    <property type="project" value="UniProtKB-KW"/>
</dbReference>
<dbReference type="Pfam" id="PF01471">
    <property type="entry name" value="PG_binding_1"/>
    <property type="match status" value="2"/>
</dbReference>
<dbReference type="PROSITE" id="PS51935">
    <property type="entry name" value="NLPC_P60"/>
    <property type="match status" value="1"/>
</dbReference>
<evidence type="ECO:0000313" key="8">
    <source>
        <dbReference type="Proteomes" id="UP001296943"/>
    </source>
</evidence>
<feature type="compositionally biased region" description="Low complexity" evidence="5">
    <location>
        <begin position="196"/>
        <end position="211"/>
    </location>
</feature>
<proteinExistence type="inferred from homology"/>
<comment type="similarity">
    <text evidence="1">Belongs to the peptidase C40 family.</text>
</comment>
<feature type="domain" description="NlpC/P60" evidence="6">
    <location>
        <begin position="229"/>
        <end position="348"/>
    </location>
</feature>
<dbReference type="SUPFAM" id="SSF54001">
    <property type="entry name" value="Cysteine proteinases"/>
    <property type="match status" value="1"/>
</dbReference>
<reference evidence="7 8" key="1">
    <citation type="submission" date="2021-01" db="EMBL/GenBank/DDBJ databases">
        <title>Genomic Encyclopedia of Type Strains, Phase IV (KMG-IV): sequencing the most valuable type-strain genomes for metagenomic binning, comparative biology and taxonomic classification.</title>
        <authorList>
            <person name="Goeker M."/>
        </authorList>
    </citation>
    <scope>NUCLEOTIDE SEQUENCE [LARGE SCALE GENOMIC DNA]</scope>
    <source>
        <strain evidence="7 8">DSM 23711</strain>
    </source>
</reference>
<keyword evidence="8" id="KW-1185">Reference proteome</keyword>
<evidence type="ECO:0000256" key="5">
    <source>
        <dbReference type="SAM" id="MobiDB-lite"/>
    </source>
</evidence>
<evidence type="ECO:0000259" key="6">
    <source>
        <dbReference type="PROSITE" id="PS51935"/>
    </source>
</evidence>
<dbReference type="Proteomes" id="UP001296943">
    <property type="component" value="Unassembled WGS sequence"/>
</dbReference>
<dbReference type="InterPro" id="IPR038765">
    <property type="entry name" value="Papain-like_cys_pep_sf"/>
</dbReference>
<dbReference type="PANTHER" id="PTHR47053">
    <property type="entry name" value="MUREIN DD-ENDOPEPTIDASE MEPH-RELATED"/>
    <property type="match status" value="1"/>
</dbReference>
<dbReference type="Gene3D" id="1.10.101.10">
    <property type="entry name" value="PGBD-like superfamily/PGBD"/>
    <property type="match status" value="2"/>
</dbReference>
<evidence type="ECO:0000256" key="1">
    <source>
        <dbReference type="ARBA" id="ARBA00007074"/>
    </source>
</evidence>
<evidence type="ECO:0000256" key="2">
    <source>
        <dbReference type="ARBA" id="ARBA00022670"/>
    </source>
</evidence>
<dbReference type="Pfam" id="PF00877">
    <property type="entry name" value="NLPC_P60"/>
    <property type="match status" value="1"/>
</dbReference>
<dbReference type="InterPro" id="IPR036365">
    <property type="entry name" value="PGBD-like_sf"/>
</dbReference>
<dbReference type="PANTHER" id="PTHR47053:SF1">
    <property type="entry name" value="MUREIN DD-ENDOPEPTIDASE MEPH-RELATED"/>
    <property type="match status" value="1"/>
</dbReference>
<feature type="region of interest" description="Disordered" evidence="5">
    <location>
        <begin position="190"/>
        <end position="220"/>
    </location>
</feature>
<dbReference type="InterPro" id="IPR036366">
    <property type="entry name" value="PGBDSf"/>
</dbReference>
<dbReference type="RefSeq" id="WP_204497325.1">
    <property type="nucleotide sequence ID" value="NZ_JAFBDR010000001.1"/>
</dbReference>
<dbReference type="InterPro" id="IPR000064">
    <property type="entry name" value="NLP_P60_dom"/>
</dbReference>
<name>A0ABS2MW06_9BACI</name>
<keyword evidence="4" id="KW-0788">Thiol protease</keyword>
<dbReference type="SUPFAM" id="SSF47090">
    <property type="entry name" value="PGBD-like"/>
    <property type="match status" value="2"/>
</dbReference>
<organism evidence="7 8">
    <name type="scientific">Aquibacillus albus</name>
    <dbReference type="NCBI Taxonomy" id="1168171"/>
    <lineage>
        <taxon>Bacteria</taxon>
        <taxon>Bacillati</taxon>
        <taxon>Bacillota</taxon>
        <taxon>Bacilli</taxon>
        <taxon>Bacillales</taxon>
        <taxon>Bacillaceae</taxon>
        <taxon>Aquibacillus</taxon>
    </lineage>
</organism>
<evidence type="ECO:0000313" key="7">
    <source>
        <dbReference type="EMBL" id="MBM7569880.1"/>
    </source>
</evidence>
<comment type="caution">
    <text evidence="7">The sequence shown here is derived from an EMBL/GenBank/DDBJ whole genome shotgun (WGS) entry which is preliminary data.</text>
</comment>
<sequence>MLTQGSVQQIMKHSMAYGFVISQPFSYYVDAYPMLQNEVLAQAKELEYGEHSDAVRVLQHKLNQLSYYDKEIDGEYGVLTEYALKKFQYEHDLTVTGQADIETLSVIKRVEKEKYLQPLTSIKETYHPGDKGEDIAKLQEALYYFGYYKAEVDGIYGPITDQALKNFQRDEGLEVEEEINEKIVNKVFTAESTTDSTSQESKSTPKQTTQTQEKKTISKKVQKVPEEANYAVSELITVAKQHIGTPYIWGGTTPNGFDCSGYIKYIFKKLGIQLPRTVSEIWNITKPVNNLSVGDFVFYQTYKPGPSHMGVYLGDGKFIHAGESRGVEISEMSDSYWTQRYLGAKRLTIQK</sequence>
<dbReference type="InterPro" id="IPR051202">
    <property type="entry name" value="Peptidase_C40"/>
</dbReference>
<dbReference type="EMBL" id="JAFBDR010000001">
    <property type="protein sequence ID" value="MBM7569880.1"/>
    <property type="molecule type" value="Genomic_DNA"/>
</dbReference>